<keyword evidence="5" id="KW-0694">RNA-binding</keyword>
<dbReference type="InterPro" id="IPR000100">
    <property type="entry name" value="RNase_P"/>
</dbReference>
<dbReference type="InterPro" id="IPR020568">
    <property type="entry name" value="Ribosomal_Su5_D2-typ_SF"/>
</dbReference>
<keyword evidence="4" id="KW-0378">Hydrolase</keyword>
<proteinExistence type="predicted"/>
<accession>A0ABV0FZU3</accession>
<sequence>MGVVVPKRFARRAVTRTLVKRQMRVAMSHRQAALPPGLWVLRLRSPIDRKAFPSAASDALRAVVRAELGGLLDRALQRLASQAGVSAGVSA</sequence>
<dbReference type="EMBL" id="JBDPZD010000001">
    <property type="protein sequence ID" value="MEO3690922.1"/>
    <property type="molecule type" value="Genomic_DNA"/>
</dbReference>
<keyword evidence="3" id="KW-0255">Endonuclease</keyword>
<comment type="caution">
    <text evidence="6">The sequence shown here is derived from an EMBL/GenBank/DDBJ whole genome shotgun (WGS) entry which is preliminary data.</text>
</comment>
<evidence type="ECO:0000256" key="4">
    <source>
        <dbReference type="ARBA" id="ARBA00022801"/>
    </source>
</evidence>
<organism evidence="6 7">
    <name type="scientific">Roseateles paludis</name>
    <dbReference type="NCBI Taxonomy" id="3145238"/>
    <lineage>
        <taxon>Bacteria</taxon>
        <taxon>Pseudomonadati</taxon>
        <taxon>Pseudomonadota</taxon>
        <taxon>Betaproteobacteria</taxon>
        <taxon>Burkholderiales</taxon>
        <taxon>Sphaerotilaceae</taxon>
        <taxon>Roseateles</taxon>
    </lineage>
</organism>
<evidence type="ECO:0000256" key="5">
    <source>
        <dbReference type="ARBA" id="ARBA00022884"/>
    </source>
</evidence>
<evidence type="ECO:0000313" key="7">
    <source>
        <dbReference type="Proteomes" id="UP001495147"/>
    </source>
</evidence>
<dbReference type="Proteomes" id="UP001495147">
    <property type="component" value="Unassembled WGS sequence"/>
</dbReference>
<dbReference type="RefSeq" id="WP_347703737.1">
    <property type="nucleotide sequence ID" value="NZ_JBDPZD010000001.1"/>
</dbReference>
<evidence type="ECO:0000313" key="6">
    <source>
        <dbReference type="EMBL" id="MEO3690922.1"/>
    </source>
</evidence>
<dbReference type="SUPFAM" id="SSF54211">
    <property type="entry name" value="Ribosomal protein S5 domain 2-like"/>
    <property type="match status" value="1"/>
</dbReference>
<protein>
    <submittedName>
        <fullName evidence="6">Ribonuclease P protein component</fullName>
    </submittedName>
</protein>
<keyword evidence="7" id="KW-1185">Reference proteome</keyword>
<dbReference type="InterPro" id="IPR014721">
    <property type="entry name" value="Ribsml_uS5_D2-typ_fold_subgr"/>
</dbReference>
<reference evidence="6 7" key="1">
    <citation type="submission" date="2024-05" db="EMBL/GenBank/DDBJ databases">
        <title>Roseateles sp. DJS-2-20 16S ribosomal RNA gene Genome sequencing and assembly.</title>
        <authorList>
            <person name="Woo H."/>
        </authorList>
    </citation>
    <scope>NUCLEOTIDE SEQUENCE [LARGE SCALE GENOMIC DNA]</scope>
    <source>
        <strain evidence="6 7">DJS-2-20</strain>
    </source>
</reference>
<keyword evidence="1" id="KW-0819">tRNA processing</keyword>
<dbReference type="Pfam" id="PF00825">
    <property type="entry name" value="Ribonuclease_P"/>
    <property type="match status" value="1"/>
</dbReference>
<dbReference type="Gene3D" id="3.30.230.10">
    <property type="match status" value="1"/>
</dbReference>
<keyword evidence="2" id="KW-0540">Nuclease</keyword>
<evidence type="ECO:0000256" key="3">
    <source>
        <dbReference type="ARBA" id="ARBA00022759"/>
    </source>
</evidence>
<evidence type="ECO:0000256" key="1">
    <source>
        <dbReference type="ARBA" id="ARBA00022694"/>
    </source>
</evidence>
<name>A0ABV0FZU3_9BURK</name>
<evidence type="ECO:0000256" key="2">
    <source>
        <dbReference type="ARBA" id="ARBA00022722"/>
    </source>
</evidence>
<gene>
    <name evidence="6" type="ORF">ABDJ85_05525</name>
</gene>